<dbReference type="InterPro" id="IPR023296">
    <property type="entry name" value="Glyco_hydro_beta-prop_sf"/>
</dbReference>
<feature type="domain" description="Glycosyl hydrolase family 95 catalytic" evidence="7">
    <location>
        <begin position="598"/>
        <end position="1002"/>
    </location>
</feature>
<evidence type="ECO:0000259" key="7">
    <source>
        <dbReference type="Pfam" id="PF22124"/>
    </source>
</evidence>
<dbReference type="InterPro" id="IPR049053">
    <property type="entry name" value="AFCA-like_C"/>
</dbReference>
<dbReference type="InterPro" id="IPR008928">
    <property type="entry name" value="6-hairpin_glycosidase_sf"/>
</dbReference>
<dbReference type="Pfam" id="PF21307">
    <property type="entry name" value="Glyco_hydro_95_C"/>
    <property type="match status" value="1"/>
</dbReference>
<evidence type="ECO:0000256" key="2">
    <source>
        <dbReference type="ARBA" id="ARBA00022801"/>
    </source>
</evidence>
<dbReference type="STRING" id="1642646.ING2E5A_0109"/>
<dbReference type="Gene3D" id="2.60.40.1180">
    <property type="entry name" value="Golgi alpha-mannosidase II"/>
    <property type="match status" value="1"/>
</dbReference>
<keyword evidence="9" id="KW-1185">Reference proteome</keyword>
<dbReference type="Proteomes" id="UP000178485">
    <property type="component" value="Chromosome i"/>
</dbReference>
<evidence type="ECO:0000259" key="6">
    <source>
        <dbReference type="Pfam" id="PF21307"/>
    </source>
</evidence>
<dbReference type="Gene3D" id="2.70.98.50">
    <property type="entry name" value="putative glycoside hydrolase family protein from bacillus halodurans"/>
    <property type="match status" value="1"/>
</dbReference>
<proteinExistence type="inferred from homology"/>
<dbReference type="GO" id="GO:0004560">
    <property type="term" value="F:alpha-L-fucosidase activity"/>
    <property type="evidence" value="ECO:0007669"/>
    <property type="project" value="UniProtKB-EC"/>
</dbReference>
<evidence type="ECO:0000256" key="4">
    <source>
        <dbReference type="SAM" id="SignalP"/>
    </source>
</evidence>
<dbReference type="InterPro" id="IPR006710">
    <property type="entry name" value="Glyco_hydro_43"/>
</dbReference>
<feature type="chain" id="PRO_5009603719" evidence="4">
    <location>
        <begin position="20"/>
        <end position="1087"/>
    </location>
</feature>
<evidence type="ECO:0000259" key="5">
    <source>
        <dbReference type="Pfam" id="PF14498"/>
    </source>
</evidence>
<dbReference type="AlphaFoldDB" id="A0A1G4G370"/>
<dbReference type="Pfam" id="PF22124">
    <property type="entry name" value="Glyco_hydro_95_cat"/>
    <property type="match status" value="1"/>
</dbReference>
<protein>
    <submittedName>
        <fullName evidence="8">Alpha-L-fucosidase 2</fullName>
        <ecNumber evidence="8">3.2.1.51</ecNumber>
    </submittedName>
</protein>
<dbReference type="PANTHER" id="PTHR31084:SF0">
    <property type="entry name" value="ALPHA-L-FUCOSIDASE 2"/>
    <property type="match status" value="1"/>
</dbReference>
<dbReference type="SUPFAM" id="SSF75005">
    <property type="entry name" value="Arabinanase/levansucrase/invertase"/>
    <property type="match status" value="1"/>
</dbReference>
<keyword evidence="2 8" id="KW-0378">Hydrolase</keyword>
<dbReference type="InterPro" id="IPR013780">
    <property type="entry name" value="Glyco_hydro_b"/>
</dbReference>
<evidence type="ECO:0000313" key="8">
    <source>
        <dbReference type="EMBL" id="SCM55194.1"/>
    </source>
</evidence>
<keyword evidence="4" id="KW-0732">Signal</keyword>
<dbReference type="InterPro" id="IPR054363">
    <property type="entry name" value="GH95_cat"/>
</dbReference>
<dbReference type="EC" id="3.2.1.51" evidence="8"/>
<sequence length="1087" mass="121819">MKKSLVFLFSVFIVTFAFAQPAGQPLMMFGDTSRTGTPFSKDPHVVRLNDRYLLYFSIPPAKGDPNSGWNIGIAESRDLIHWSKVGEITPHPDAPYEAKGLCAPGALVRDGKVHLFYQTYGNGRNDAICHAVSVDGIHFERNRTNPIFRPTGKWNCGRAIDAEVTLFKDQYYLYFATRDPDYKKQMLGVAVTPKNSNFNRESWRQVSDAPILTPELPWEGECIEGASVAVREGRLYMFYAGAYNNWPQQIGVAVSDDGVNWERLSDKPFLPNGKPGEWNESESGHPHLFTDEDGRSYLFFQGNNDKGRSWYISRQEVIWNEGLPQLASNGLKLWYRQPAGDWNEALPVGNGRLGAMVFGNPVRERIQLNEESLWAGSPVNNNNPEALGALPEIQRLILENRVAEAVKLAEKSMVGTPPRIRSYQTLGDLLLDFGERKVEDYRRELDLHTGIAKSTFIHDGTRFTQEVLASAPDNLIAVRLTASGKEKINLSLSLSREKDATIRTEGSRILLAGQIIDEQDSLRGPSGAHMKFAAELRAVNRGGSVTGNGKGLVVTNADELMLLLTAATDYSLEKIDFDRSVNPVQICTQLLDKVSGKSFAKIREEHLKEYGELFHRVSLDLGGEDRSCLPTDERLRQIREGIEDPQLTALYFQYGRYLLMSSSRHPGRLPANLQGIWCQDFDAPWNSDFHTNINLQMNYWPAEVCNLSETVEPLSGFMRQVAGPGAVTAAQMYNARGWTLHHLTDVFGRTGVMDGIWGLYPMGGPWMTFPLYEHYAFTCDERYLREVAYPLMKGSARFVLDFLIRDKQGRWAIAPSNSPENMYILPQTGEAHYMTYSATMDVQIITELFNYCIRASELLREEKQFADTLRGVLAELPPVRISPTRGTILEWIEEYEEAEPGHRHISHLLGLHPGTQITAATPELFEAAKRTIETRLRHGGGHTGWSRAWIINFYARLLDGDNADHHIRELLAKSTLPNLFDNHPPFQIDGNFGGTAGIAEMLLQSHTGEIVLLPALPAAWENGSVKGLRARGGFEVDIVWESGRVKQATFRSLAGNPLQVSAHGKRISLALKADERVTLNGNLQVME</sequence>
<dbReference type="Pfam" id="PF04616">
    <property type="entry name" value="Glyco_hydro_43"/>
    <property type="match status" value="1"/>
</dbReference>
<dbReference type="RefSeq" id="WP_083373102.1">
    <property type="nucleotide sequence ID" value="NZ_DUQN01000066.1"/>
</dbReference>
<reference evidence="8 9" key="1">
    <citation type="submission" date="2016-08" db="EMBL/GenBank/DDBJ databases">
        <authorList>
            <person name="Seilhamer J.J."/>
        </authorList>
    </citation>
    <scope>NUCLEOTIDE SEQUENCE [LARGE SCALE GENOMIC DNA]</scope>
    <source>
        <strain evidence="8">ING2-E5A</strain>
    </source>
</reference>
<evidence type="ECO:0000256" key="1">
    <source>
        <dbReference type="ARBA" id="ARBA00009865"/>
    </source>
</evidence>
<dbReference type="KEGG" id="pmuc:ING2E5A_0109"/>
<comment type="similarity">
    <text evidence="1">Belongs to the glycosyl hydrolase 43 family.</text>
</comment>
<dbReference type="GO" id="GO:0005975">
    <property type="term" value="P:carbohydrate metabolic process"/>
    <property type="evidence" value="ECO:0007669"/>
    <property type="project" value="InterPro"/>
</dbReference>
<feature type="signal peptide" evidence="4">
    <location>
        <begin position="1"/>
        <end position="19"/>
    </location>
</feature>
<dbReference type="Gene3D" id="2.115.10.20">
    <property type="entry name" value="Glycosyl hydrolase domain, family 43"/>
    <property type="match status" value="3"/>
</dbReference>
<dbReference type="Pfam" id="PF14498">
    <property type="entry name" value="Glyco_hyd_65N_2"/>
    <property type="match status" value="1"/>
</dbReference>
<evidence type="ECO:0000256" key="3">
    <source>
        <dbReference type="ARBA" id="ARBA00023295"/>
    </source>
</evidence>
<keyword evidence="3 8" id="KW-0326">Glycosidase</keyword>
<dbReference type="EMBL" id="LT608328">
    <property type="protein sequence ID" value="SCM55194.1"/>
    <property type="molecule type" value="Genomic_DNA"/>
</dbReference>
<dbReference type="InterPro" id="IPR027414">
    <property type="entry name" value="GH95_N_dom"/>
</dbReference>
<name>A0A1G4G370_9BACT</name>
<evidence type="ECO:0000313" key="9">
    <source>
        <dbReference type="Proteomes" id="UP000178485"/>
    </source>
</evidence>
<feature type="domain" description="Alpha fucosidase A-like C-terminal" evidence="6">
    <location>
        <begin position="1004"/>
        <end position="1066"/>
    </location>
</feature>
<organism evidence="8 9">
    <name type="scientific">Petrimonas mucosa</name>
    <dbReference type="NCBI Taxonomy" id="1642646"/>
    <lineage>
        <taxon>Bacteria</taxon>
        <taxon>Pseudomonadati</taxon>
        <taxon>Bacteroidota</taxon>
        <taxon>Bacteroidia</taxon>
        <taxon>Bacteroidales</taxon>
        <taxon>Dysgonomonadaceae</taxon>
        <taxon>Petrimonas</taxon>
    </lineage>
</organism>
<dbReference type="PANTHER" id="PTHR31084">
    <property type="entry name" value="ALPHA-L-FUCOSIDASE 2"/>
    <property type="match status" value="1"/>
</dbReference>
<gene>
    <name evidence="8" type="primary">FUC95A1</name>
    <name evidence="8" type="ORF">ING2E5A_0109</name>
</gene>
<feature type="domain" description="Glycosyl hydrolase family 95 N-terminal" evidence="5">
    <location>
        <begin position="333"/>
        <end position="571"/>
    </location>
</feature>
<dbReference type="SUPFAM" id="SSF48208">
    <property type="entry name" value="Six-hairpin glycosidases"/>
    <property type="match status" value="1"/>
</dbReference>
<accession>A0A1G4G370</accession>